<accession>A0AAI9ZJX6</accession>
<protein>
    <recommendedName>
        <fullName evidence="3">Arrestin-like N-terminal domain-containing protein</fullName>
    </recommendedName>
</protein>
<reference evidence="1" key="1">
    <citation type="submission" date="2021-06" db="EMBL/GenBank/DDBJ databases">
        <title>Comparative genomics, transcriptomics and evolutionary studies reveal genomic signatures of adaptation to plant cell wall in hemibiotrophic fungi.</title>
        <authorList>
            <consortium name="DOE Joint Genome Institute"/>
            <person name="Baroncelli R."/>
            <person name="Diaz J.F."/>
            <person name="Benocci T."/>
            <person name="Peng M."/>
            <person name="Battaglia E."/>
            <person name="Haridas S."/>
            <person name="Andreopoulos W."/>
            <person name="Labutti K."/>
            <person name="Pangilinan J."/>
            <person name="Floch G.L."/>
            <person name="Makela M.R."/>
            <person name="Henrissat B."/>
            <person name="Grigoriev I.V."/>
            <person name="Crouch J.A."/>
            <person name="De Vries R.P."/>
            <person name="Sukno S.A."/>
            <person name="Thon M.R."/>
        </authorList>
    </citation>
    <scope>NUCLEOTIDE SEQUENCE</scope>
    <source>
        <strain evidence="1">CBS 102054</strain>
    </source>
</reference>
<dbReference type="PANTHER" id="PTHR31904">
    <property type="entry name" value="BYPASS OF STOP CODON PROTEIN 5-RELATED"/>
    <property type="match status" value="1"/>
</dbReference>
<dbReference type="EMBL" id="JAHMHQ010000018">
    <property type="protein sequence ID" value="KAK1633274.1"/>
    <property type="molecule type" value="Genomic_DNA"/>
</dbReference>
<name>A0AAI9ZJX6_9PEZI</name>
<dbReference type="PANTHER" id="PTHR31904:SF1">
    <property type="entry name" value="BYPASS OF STOP CODON PROTEIN 5-RELATED"/>
    <property type="match status" value="1"/>
</dbReference>
<keyword evidence="2" id="KW-1185">Reference proteome</keyword>
<dbReference type="RefSeq" id="XP_060441881.1">
    <property type="nucleotide sequence ID" value="XM_060595407.1"/>
</dbReference>
<dbReference type="AlphaFoldDB" id="A0AAI9ZJX6"/>
<dbReference type="GeneID" id="85480269"/>
<dbReference type="Proteomes" id="UP001243989">
    <property type="component" value="Unassembled WGS sequence"/>
</dbReference>
<gene>
    <name evidence="1" type="ORF">BDP81DRAFT_495527</name>
</gene>
<evidence type="ECO:0008006" key="3">
    <source>
        <dbReference type="Google" id="ProtNLM"/>
    </source>
</evidence>
<comment type="caution">
    <text evidence="1">The sequence shown here is derived from an EMBL/GenBank/DDBJ whole genome shotgun (WGS) entry which is preliminary data.</text>
</comment>
<dbReference type="InterPro" id="IPR039634">
    <property type="entry name" value="Bul1-like"/>
</dbReference>
<proteinExistence type="predicted"/>
<evidence type="ECO:0000313" key="2">
    <source>
        <dbReference type="Proteomes" id="UP001243989"/>
    </source>
</evidence>
<sequence>MANGITSMAKLIGIPTREDVEVHIDHHYTVVEINLLGKANVRREDVHVMTETTHLLLKLYMPVPESVYSSTRVFKRGQIYSIPFRFIIPHQLTSNVCQYEVQTEAVRSHHLRLPSSLTGFDKDNLATNVTKIQYSVRARVFSIKDGTPEEPLVPILESEHPISILAPSPEDPPLIIDEHDLHYVLKETASVRKNMFSMPTGQITAESSQPQAIRLGLDGHAASSSSAYINIAFRPAAPDMLPPQIKIKSTRVLAQTWASPRPAPSFPNVGGNPCREAITLSTPAIVDSTRTTPWIQHVHILEDEVSERKAGGSRGSRDITVVGNSRSLNESVPITHTCSTQVDFKLPTSSHVFPPTFHSCLISRTYTLEIKIAAGGTLSTAASSDLHGPRRRILSEAFRGGVA</sequence>
<organism evidence="1 2">
    <name type="scientific">Colletotrichum phormii</name>
    <dbReference type="NCBI Taxonomy" id="359342"/>
    <lineage>
        <taxon>Eukaryota</taxon>
        <taxon>Fungi</taxon>
        <taxon>Dikarya</taxon>
        <taxon>Ascomycota</taxon>
        <taxon>Pezizomycotina</taxon>
        <taxon>Sordariomycetes</taxon>
        <taxon>Hypocreomycetidae</taxon>
        <taxon>Glomerellales</taxon>
        <taxon>Glomerellaceae</taxon>
        <taxon>Colletotrichum</taxon>
        <taxon>Colletotrichum acutatum species complex</taxon>
    </lineage>
</organism>
<evidence type="ECO:0000313" key="1">
    <source>
        <dbReference type="EMBL" id="KAK1633274.1"/>
    </source>
</evidence>